<feature type="compositionally biased region" description="Polar residues" evidence="1">
    <location>
        <begin position="113"/>
        <end position="122"/>
    </location>
</feature>
<accession>A0AAU9QK12</accession>
<reference evidence="2" key="1">
    <citation type="submission" date="2022-01" db="EMBL/GenBank/DDBJ databases">
        <authorList>
            <person name="Lagorce A."/>
        </authorList>
    </citation>
    <scope>NUCLEOTIDE SEQUENCE</scope>
    <source>
        <strain evidence="2">Th15_F1_A12</strain>
    </source>
</reference>
<dbReference type="EMBL" id="CAKMUD010000069">
    <property type="protein sequence ID" value="CAH1581547.1"/>
    <property type="molecule type" value="Genomic_DNA"/>
</dbReference>
<dbReference type="RefSeq" id="WP_409588634.1">
    <property type="nucleotide sequence ID" value="NZ_CAKMTZ010000069.1"/>
</dbReference>
<sequence>MYGENNQPASSSSQTKKRKNDASHHSQEGAPAKRLRDVQNLAKWNEFQLNWQNHVEENDLAIQDRPPEALIRFNYRYVVNDNTGALKYEPVTVDQVLNNYDELERVYYRRQINDPSPMQTRQQSRDSASESMSQFAIKIPPQSNSGTALMVPSVGMPEEFKSKEKLQELYWYTEGMSRPVYLFVHQSELNLYQEQMGTLLQAAGVGLVGWSFESGTVGFGATRKAVVDFCKLNHLKKITMMDCNVLMSEMDLISAAEEATSEVKDDTTLYIALGVTSGDTYEKGAKAPNSLLNEGAVKGRPIEQFTMLNRNVLFDPAFISSSEDIDVSNEMKFFNSIDQQKSIALKDLKLHQKLDDELESQYPRINKLRLKATSNVYNNKFKAHLTQISENEKNLVIQVKTGTKPNVQKHNVTVQAFSEYIASTLGKDPLRIQSLVIEKMLVKYKDMSMGSGYQFEPEGLDETNAALYPYEESSHTHDEA</sequence>
<proteinExistence type="predicted"/>
<dbReference type="AlphaFoldDB" id="A0AAU9QK12"/>
<dbReference type="Proteomes" id="UP001295462">
    <property type="component" value="Unassembled WGS sequence"/>
</dbReference>
<gene>
    <name evidence="2" type="ORF">THF1A12_170060</name>
</gene>
<feature type="region of interest" description="Disordered" evidence="1">
    <location>
        <begin position="1"/>
        <end position="35"/>
    </location>
</feature>
<organism evidence="2 3">
    <name type="scientific">Vibrio jasicida</name>
    <dbReference type="NCBI Taxonomy" id="766224"/>
    <lineage>
        <taxon>Bacteria</taxon>
        <taxon>Pseudomonadati</taxon>
        <taxon>Pseudomonadota</taxon>
        <taxon>Gammaproteobacteria</taxon>
        <taxon>Vibrionales</taxon>
        <taxon>Vibrionaceae</taxon>
        <taxon>Vibrio</taxon>
    </lineage>
</organism>
<feature type="compositionally biased region" description="Polar residues" evidence="1">
    <location>
        <begin position="1"/>
        <end position="14"/>
    </location>
</feature>
<feature type="region of interest" description="Disordered" evidence="1">
    <location>
        <begin position="111"/>
        <end position="133"/>
    </location>
</feature>
<evidence type="ECO:0000313" key="3">
    <source>
        <dbReference type="Proteomes" id="UP001295462"/>
    </source>
</evidence>
<evidence type="ECO:0000256" key="1">
    <source>
        <dbReference type="SAM" id="MobiDB-lite"/>
    </source>
</evidence>
<evidence type="ECO:0000313" key="2">
    <source>
        <dbReference type="EMBL" id="CAH1581547.1"/>
    </source>
</evidence>
<name>A0AAU9QK12_9VIBR</name>
<comment type="caution">
    <text evidence="2">The sequence shown here is derived from an EMBL/GenBank/DDBJ whole genome shotgun (WGS) entry which is preliminary data.</text>
</comment>
<protein>
    <submittedName>
        <fullName evidence="2">Uncharacterized protein</fullName>
    </submittedName>
</protein>